<evidence type="ECO:0000313" key="3">
    <source>
        <dbReference type="Proteomes" id="UP000053512"/>
    </source>
</evidence>
<dbReference type="RefSeq" id="WP_058874985.1">
    <property type="nucleotide sequence ID" value="NZ_LQBK01000038.1"/>
</dbReference>
<evidence type="ECO:0000313" key="2">
    <source>
        <dbReference type="EMBL" id="KUG52955.1"/>
    </source>
</evidence>
<feature type="transmembrane region" description="Helical" evidence="1">
    <location>
        <begin position="48"/>
        <end position="69"/>
    </location>
</feature>
<name>A0A0W8I4I9_KOCRO</name>
<sequence length="102" mass="11087">MEQETVWALEALMFALPLLGYPVLIIAALIVEAPILRREAVTERRRTAATVLAILSLIAAAPLLIMAWFLGVFGLLLLGGLTVPAVLTLVRLRRLPHTPPTP</sequence>
<dbReference type="Proteomes" id="UP000053512">
    <property type="component" value="Unassembled WGS sequence"/>
</dbReference>
<evidence type="ECO:0000256" key="1">
    <source>
        <dbReference type="SAM" id="Phobius"/>
    </source>
</evidence>
<keyword evidence="1" id="KW-1133">Transmembrane helix</keyword>
<gene>
    <name evidence="2" type="ORF">AVL61_12075</name>
</gene>
<accession>A0A0W8I4I9</accession>
<keyword evidence="1" id="KW-0812">Transmembrane</keyword>
<feature type="transmembrane region" description="Helical" evidence="1">
    <location>
        <begin position="12"/>
        <end position="36"/>
    </location>
</feature>
<feature type="transmembrane region" description="Helical" evidence="1">
    <location>
        <begin position="75"/>
        <end position="92"/>
    </location>
</feature>
<organism evidence="2 3">
    <name type="scientific">Kocuria rosea subsp. polaris</name>
    <dbReference type="NCBI Taxonomy" id="136273"/>
    <lineage>
        <taxon>Bacteria</taxon>
        <taxon>Bacillati</taxon>
        <taxon>Actinomycetota</taxon>
        <taxon>Actinomycetes</taxon>
        <taxon>Micrococcales</taxon>
        <taxon>Micrococcaceae</taxon>
        <taxon>Kocuria</taxon>
    </lineage>
</organism>
<reference evidence="3" key="1">
    <citation type="submission" date="2015-12" db="EMBL/GenBank/DDBJ databases">
        <authorList>
            <person name="Nair G.R."/>
            <person name="Kaur G."/>
            <person name="Mayilraj S."/>
        </authorList>
    </citation>
    <scope>NUCLEOTIDE SEQUENCE [LARGE SCALE GENOMIC DNA]</scope>
    <source>
        <strain evidence="3">CD08_4</strain>
    </source>
</reference>
<protein>
    <submittedName>
        <fullName evidence="2">Uncharacterized protein</fullName>
    </submittedName>
</protein>
<proteinExistence type="predicted"/>
<dbReference type="EMBL" id="LQBK01000038">
    <property type="protein sequence ID" value="KUG52955.1"/>
    <property type="molecule type" value="Genomic_DNA"/>
</dbReference>
<keyword evidence="1" id="KW-0472">Membrane</keyword>
<comment type="caution">
    <text evidence="2">The sequence shown here is derived from an EMBL/GenBank/DDBJ whole genome shotgun (WGS) entry which is preliminary data.</text>
</comment>
<dbReference type="AlphaFoldDB" id="A0A0W8I4I9"/>